<keyword evidence="5 6" id="KW-0472">Membrane</keyword>
<dbReference type="EMBL" id="JANBUH010000027">
    <property type="protein sequence ID" value="KAJ2756402.1"/>
    <property type="molecule type" value="Genomic_DNA"/>
</dbReference>
<evidence type="ECO:0000313" key="9">
    <source>
        <dbReference type="Proteomes" id="UP001140011"/>
    </source>
</evidence>
<evidence type="ECO:0000256" key="6">
    <source>
        <dbReference type="SAM" id="Phobius"/>
    </source>
</evidence>
<feature type="transmembrane region" description="Helical" evidence="6">
    <location>
        <begin position="416"/>
        <end position="435"/>
    </location>
</feature>
<dbReference type="PANTHER" id="PTHR23501:SF191">
    <property type="entry name" value="VACUOLAR BASIC AMINO ACID TRANSPORTER 4"/>
    <property type="match status" value="1"/>
</dbReference>
<dbReference type="PRINTS" id="PR01036">
    <property type="entry name" value="TCRTETB"/>
</dbReference>
<evidence type="ECO:0000313" key="8">
    <source>
        <dbReference type="EMBL" id="KAJ2756402.1"/>
    </source>
</evidence>
<feature type="transmembrane region" description="Helical" evidence="6">
    <location>
        <begin position="222"/>
        <end position="241"/>
    </location>
</feature>
<keyword evidence="4 6" id="KW-1133">Transmembrane helix</keyword>
<dbReference type="GO" id="GO:0022857">
    <property type="term" value="F:transmembrane transporter activity"/>
    <property type="evidence" value="ECO:0007669"/>
    <property type="project" value="InterPro"/>
</dbReference>
<name>A0A9W8H016_9FUNG</name>
<organism evidence="8 9">
    <name type="scientific">Coemansia pectinata</name>
    <dbReference type="NCBI Taxonomy" id="1052879"/>
    <lineage>
        <taxon>Eukaryota</taxon>
        <taxon>Fungi</taxon>
        <taxon>Fungi incertae sedis</taxon>
        <taxon>Zoopagomycota</taxon>
        <taxon>Kickxellomycotina</taxon>
        <taxon>Kickxellomycetes</taxon>
        <taxon>Kickxellales</taxon>
        <taxon>Kickxellaceae</taxon>
        <taxon>Coemansia</taxon>
    </lineage>
</organism>
<dbReference type="Gene3D" id="1.20.1720.10">
    <property type="entry name" value="Multidrug resistance protein D"/>
    <property type="match status" value="1"/>
</dbReference>
<comment type="subcellular location">
    <subcellularLocation>
        <location evidence="1">Endomembrane system</location>
        <topology evidence="1">Multi-pass membrane protein</topology>
    </subcellularLocation>
</comment>
<keyword evidence="9" id="KW-1185">Reference proteome</keyword>
<feature type="domain" description="Major facilitator superfamily (MFS) profile" evidence="7">
    <location>
        <begin position="157"/>
        <end position="646"/>
    </location>
</feature>
<accession>A0A9W8H016</accession>
<dbReference type="OrthoDB" id="10021397at2759"/>
<evidence type="ECO:0000256" key="4">
    <source>
        <dbReference type="ARBA" id="ARBA00022989"/>
    </source>
</evidence>
<evidence type="ECO:0000259" key="7">
    <source>
        <dbReference type="PROSITE" id="PS50850"/>
    </source>
</evidence>
<reference evidence="8" key="1">
    <citation type="submission" date="2022-07" db="EMBL/GenBank/DDBJ databases">
        <title>Phylogenomic reconstructions and comparative analyses of Kickxellomycotina fungi.</title>
        <authorList>
            <person name="Reynolds N.K."/>
            <person name="Stajich J.E."/>
            <person name="Barry K."/>
            <person name="Grigoriev I.V."/>
            <person name="Crous P."/>
            <person name="Smith M.E."/>
        </authorList>
    </citation>
    <scope>NUCLEOTIDE SEQUENCE</scope>
    <source>
        <strain evidence="8">BCRC 34297</strain>
    </source>
</reference>
<dbReference type="AlphaFoldDB" id="A0A9W8H016"/>
<dbReference type="InterPro" id="IPR011701">
    <property type="entry name" value="MFS"/>
</dbReference>
<evidence type="ECO:0000256" key="5">
    <source>
        <dbReference type="ARBA" id="ARBA00023136"/>
    </source>
</evidence>
<dbReference type="GO" id="GO:0012505">
    <property type="term" value="C:endomembrane system"/>
    <property type="evidence" value="ECO:0007669"/>
    <property type="project" value="UniProtKB-SubCell"/>
</dbReference>
<evidence type="ECO:0000256" key="1">
    <source>
        <dbReference type="ARBA" id="ARBA00004127"/>
    </source>
</evidence>
<proteinExistence type="predicted"/>
<feature type="transmembrane region" description="Helical" evidence="6">
    <location>
        <begin position="482"/>
        <end position="501"/>
    </location>
</feature>
<dbReference type="CDD" id="cd17502">
    <property type="entry name" value="MFS_Azr1_MDR_like"/>
    <property type="match status" value="1"/>
</dbReference>
<evidence type="ECO:0000256" key="3">
    <source>
        <dbReference type="ARBA" id="ARBA00022692"/>
    </source>
</evidence>
<keyword evidence="3 6" id="KW-0812">Transmembrane</keyword>
<dbReference type="PANTHER" id="PTHR23501">
    <property type="entry name" value="MAJOR FACILITATOR SUPERFAMILY"/>
    <property type="match status" value="1"/>
</dbReference>
<feature type="transmembrane region" description="Helical" evidence="6">
    <location>
        <begin position="346"/>
        <end position="368"/>
    </location>
</feature>
<comment type="caution">
    <text evidence="8">The sequence shown here is derived from an EMBL/GenBank/DDBJ whole genome shotgun (WGS) entry which is preliminary data.</text>
</comment>
<dbReference type="Gene3D" id="1.20.1250.20">
    <property type="entry name" value="MFS general substrate transporter like domains"/>
    <property type="match status" value="1"/>
</dbReference>
<sequence>MPVFTHRGIPRILNRSSQDTVANNYSSDNYAQYTESEMTEYNNTARYNLPHDAENNSHATLEEFGTATETDNNGTLNADNEYYERRQHRSYRRQMARTIERWPRRMRQQQRHGYTPATTAATERHSLLPLPSWVRLPWKRVELDSNEPIPRWASYAVVLALSISYFLAFLDQTILSTLTPRVPNDQEDLFQTSWVTSAYLASLNAFMPFYGKLADIFGPLPILIIALLIFLCGSVLSAASATMVWLILARALAGLGAAGLISVTHTITAEVGPLHERGQYMGILGAVFGLSTTIGPLVGGLVADNWTWRISFYINIPLVCVTLIAVLLVLKVTTQPLPFSEKLARVDFFGALMLVTGLILLLLGLNWGGRVYPWASPVVLICLCVGLLLFSVFVFIEAKLAIEPIIDSRLLRIRNVALSIPAQMCVGAVFFNTTFNLPVYYSFTHNSSASESGVRMVPLACGVVVFSIIAGWLIAKLSVYRLVAWTGTITMTLGAGLLCLFDVPVGKAAQSCILVVLGAGIGCCIQAFLLTAQASVRPTDLAVTTALITLAQMMGGILGLAFGNIASESSTKHLLNRLIDVTPQYAAEILRAQNDANEIWKMHLPHDIRRSIVAAYSKGLQHNFILITCLAAVSAVLAAGLQRVSQHKTPPALDVDMSGPTTYHSEAGEFSRHGLDLSRLGEEENALGW</sequence>
<protein>
    <recommendedName>
        <fullName evidence="7">Major facilitator superfamily (MFS) profile domain-containing protein</fullName>
    </recommendedName>
</protein>
<feature type="transmembrane region" description="Helical" evidence="6">
    <location>
        <begin position="280"/>
        <end position="298"/>
    </location>
</feature>
<feature type="transmembrane region" description="Helical" evidence="6">
    <location>
        <begin position="374"/>
        <end position="396"/>
    </location>
</feature>
<gene>
    <name evidence="8" type="ORF">GGI19_000883</name>
</gene>
<dbReference type="Proteomes" id="UP001140011">
    <property type="component" value="Unassembled WGS sequence"/>
</dbReference>
<feature type="transmembrane region" description="Helical" evidence="6">
    <location>
        <begin position="541"/>
        <end position="566"/>
    </location>
</feature>
<feature type="transmembrane region" description="Helical" evidence="6">
    <location>
        <begin position="310"/>
        <end position="334"/>
    </location>
</feature>
<dbReference type="InterPro" id="IPR036259">
    <property type="entry name" value="MFS_trans_sf"/>
</dbReference>
<dbReference type="InterPro" id="IPR020846">
    <property type="entry name" value="MFS_dom"/>
</dbReference>
<feature type="transmembrane region" description="Helical" evidence="6">
    <location>
        <begin position="247"/>
        <end position="268"/>
    </location>
</feature>
<dbReference type="GO" id="GO:0005886">
    <property type="term" value="C:plasma membrane"/>
    <property type="evidence" value="ECO:0007669"/>
    <property type="project" value="TreeGrafter"/>
</dbReference>
<evidence type="ECO:0000256" key="2">
    <source>
        <dbReference type="ARBA" id="ARBA00022448"/>
    </source>
</evidence>
<feature type="transmembrane region" description="Helical" evidence="6">
    <location>
        <begin position="624"/>
        <end position="641"/>
    </location>
</feature>
<keyword evidence="2" id="KW-0813">Transport</keyword>
<dbReference type="PROSITE" id="PS50850">
    <property type="entry name" value="MFS"/>
    <property type="match status" value="1"/>
</dbReference>
<dbReference type="Pfam" id="PF07690">
    <property type="entry name" value="MFS_1"/>
    <property type="match status" value="1"/>
</dbReference>
<feature type="transmembrane region" description="Helical" evidence="6">
    <location>
        <begin position="455"/>
        <end position="475"/>
    </location>
</feature>
<feature type="transmembrane region" description="Helical" evidence="6">
    <location>
        <begin position="507"/>
        <end position="529"/>
    </location>
</feature>
<dbReference type="SUPFAM" id="SSF103473">
    <property type="entry name" value="MFS general substrate transporter"/>
    <property type="match status" value="1"/>
</dbReference>